<accession>G1XGW9</accession>
<dbReference type="InParanoid" id="G1XGW9"/>
<evidence type="ECO:0000313" key="2">
    <source>
        <dbReference type="EMBL" id="EGX47742.1"/>
    </source>
</evidence>
<feature type="compositionally biased region" description="Low complexity" evidence="1">
    <location>
        <begin position="94"/>
        <end position="107"/>
    </location>
</feature>
<organism evidence="2 3">
    <name type="scientific">Arthrobotrys oligospora (strain ATCC 24927 / CBS 115.81 / DSM 1491)</name>
    <name type="common">Nematode-trapping fungus</name>
    <name type="synonym">Didymozoophaga oligospora</name>
    <dbReference type="NCBI Taxonomy" id="756982"/>
    <lineage>
        <taxon>Eukaryota</taxon>
        <taxon>Fungi</taxon>
        <taxon>Dikarya</taxon>
        <taxon>Ascomycota</taxon>
        <taxon>Pezizomycotina</taxon>
        <taxon>Orbiliomycetes</taxon>
        <taxon>Orbiliales</taxon>
        <taxon>Orbiliaceae</taxon>
        <taxon>Orbilia</taxon>
        <taxon>Orbilia oligospora</taxon>
    </lineage>
</organism>
<evidence type="ECO:0000313" key="3">
    <source>
        <dbReference type="Proteomes" id="UP000008784"/>
    </source>
</evidence>
<reference evidence="2 3" key="1">
    <citation type="journal article" date="2011" name="PLoS Pathog.">
        <title>Genomic and proteomic analyses of the fungus Arthrobotrys oligospora provide insights into nematode-trap formation.</title>
        <authorList>
            <person name="Yang J."/>
            <person name="Wang L."/>
            <person name="Ji X."/>
            <person name="Feng Y."/>
            <person name="Li X."/>
            <person name="Zou C."/>
            <person name="Xu J."/>
            <person name="Ren Y."/>
            <person name="Mi Q."/>
            <person name="Wu J."/>
            <person name="Liu S."/>
            <person name="Liu Y."/>
            <person name="Huang X."/>
            <person name="Wang H."/>
            <person name="Niu X."/>
            <person name="Li J."/>
            <person name="Liang L."/>
            <person name="Luo Y."/>
            <person name="Ji K."/>
            <person name="Zhou W."/>
            <person name="Yu Z."/>
            <person name="Li G."/>
            <person name="Liu Y."/>
            <person name="Li L."/>
            <person name="Qiao M."/>
            <person name="Feng L."/>
            <person name="Zhang K.-Q."/>
        </authorList>
    </citation>
    <scope>NUCLEOTIDE SEQUENCE [LARGE SCALE GENOMIC DNA]</scope>
    <source>
        <strain evidence="3">ATCC 24927 / CBS 115.81 / DSM 1491</strain>
    </source>
</reference>
<dbReference type="HOGENOM" id="CLU_709741_0_0_1"/>
<dbReference type="EMBL" id="ADOT01000151">
    <property type="protein sequence ID" value="EGX47742.1"/>
    <property type="molecule type" value="Genomic_DNA"/>
</dbReference>
<dbReference type="AlphaFoldDB" id="G1XGW9"/>
<name>G1XGW9_ARTOA</name>
<feature type="compositionally biased region" description="Polar residues" evidence="1">
    <location>
        <begin position="379"/>
        <end position="389"/>
    </location>
</feature>
<feature type="region of interest" description="Disordered" evidence="1">
    <location>
        <begin position="1"/>
        <end position="173"/>
    </location>
</feature>
<feature type="compositionally biased region" description="Polar residues" evidence="1">
    <location>
        <begin position="11"/>
        <end position="25"/>
    </location>
</feature>
<comment type="caution">
    <text evidence="2">The sequence shown here is derived from an EMBL/GenBank/DDBJ whole genome shotgun (WGS) entry which is preliminary data.</text>
</comment>
<keyword evidence="3" id="KW-1185">Reference proteome</keyword>
<sequence>MSSVPPRDPLASTNPNSSALNQSHLVSRAPEPLGDGGSSDSLRHSKLPPQNVFPTYKPGESSRQLAQAALQYGSEHSTDGFGEGEVTQGYNPGSLAFDPSLSSSFSLGNESIEGQAQTHDDELDAEGSVQDEGSLDFRPPALPLGKRRGPSLSPTSQQDAKKPCSESSRAREIASQLEAPLPPANTILAANQHAAAAAAAGPSSQGPGVYHGITLSPGGFQPQSQRQLLQANLSHCFAVIGELKERNGLLEVQLCNRNEECRRLVAIIRKVNGYADEAKVCMKKDGDAINRMRDVLIITKNKMEGWLNTLEPLVVRESPATGSGEGSTSTGGDMPVTRVVTDVANIIHNFERTLIDIHRRPVHEIYGQTPPPPPVPPLSHSTLGRLNIN</sequence>
<proteinExistence type="predicted"/>
<dbReference type="GeneID" id="22894636"/>
<feature type="region of interest" description="Disordered" evidence="1">
    <location>
        <begin position="364"/>
        <end position="389"/>
    </location>
</feature>
<protein>
    <submittedName>
        <fullName evidence="2">Uncharacterized protein</fullName>
    </submittedName>
</protein>
<feature type="compositionally biased region" description="Polar residues" evidence="1">
    <location>
        <begin position="108"/>
        <end position="117"/>
    </location>
</feature>
<dbReference type="RefSeq" id="XP_011123731.1">
    <property type="nucleotide sequence ID" value="XM_011125429.1"/>
</dbReference>
<feature type="compositionally biased region" description="Basic and acidic residues" evidence="1">
    <location>
        <begin position="159"/>
        <end position="172"/>
    </location>
</feature>
<dbReference type="OrthoDB" id="10486394at2759"/>
<evidence type="ECO:0000256" key="1">
    <source>
        <dbReference type="SAM" id="MobiDB-lite"/>
    </source>
</evidence>
<gene>
    <name evidence="2" type="ORF">AOL_s00083g250</name>
</gene>
<dbReference type="Proteomes" id="UP000008784">
    <property type="component" value="Unassembled WGS sequence"/>
</dbReference>